<dbReference type="SUPFAM" id="SSF53822">
    <property type="entry name" value="Periplasmic binding protein-like I"/>
    <property type="match status" value="2"/>
</dbReference>
<dbReference type="PANTHER" id="PTHR11920">
    <property type="entry name" value="GUANYLYL CYCLASE"/>
    <property type="match status" value="1"/>
</dbReference>
<evidence type="ECO:0000259" key="19">
    <source>
        <dbReference type="PROSITE" id="PS50011"/>
    </source>
</evidence>
<keyword evidence="5 18" id="KW-0812">Transmembrane</keyword>
<dbReference type="GO" id="GO:0035556">
    <property type="term" value="P:intracellular signal transduction"/>
    <property type="evidence" value="ECO:0007669"/>
    <property type="project" value="InterPro"/>
</dbReference>
<keyword evidence="9" id="KW-0342">GTP-binding</keyword>
<dbReference type="SMART" id="SM00220">
    <property type="entry name" value="S_TKc"/>
    <property type="match status" value="1"/>
</dbReference>
<dbReference type="AlphaFoldDB" id="A0A6J8ADD9"/>
<dbReference type="GO" id="GO:0007168">
    <property type="term" value="P:receptor guanylyl cyclase signaling pathway"/>
    <property type="evidence" value="ECO:0007669"/>
    <property type="project" value="TreeGrafter"/>
</dbReference>
<dbReference type="InterPro" id="IPR050401">
    <property type="entry name" value="Cyclic_nucleotide_synthase"/>
</dbReference>
<dbReference type="Gene3D" id="3.30.70.1230">
    <property type="entry name" value="Nucleotide cyclase"/>
    <property type="match status" value="1"/>
</dbReference>
<evidence type="ECO:0000256" key="15">
    <source>
        <dbReference type="RuleBase" id="RU000405"/>
    </source>
</evidence>
<proteinExistence type="inferred from homology"/>
<keyword evidence="7" id="KW-0547">Nucleotide-binding</keyword>
<dbReference type="Gene3D" id="6.10.250.780">
    <property type="match status" value="1"/>
</dbReference>
<dbReference type="InterPro" id="IPR001828">
    <property type="entry name" value="ANF_lig-bd_rcpt"/>
</dbReference>
<reference evidence="21 22" key="1">
    <citation type="submission" date="2020-06" db="EMBL/GenBank/DDBJ databases">
        <authorList>
            <person name="Li R."/>
            <person name="Bekaert M."/>
        </authorList>
    </citation>
    <scope>NUCLEOTIDE SEQUENCE [LARGE SCALE GENOMIC DNA]</scope>
    <source>
        <strain evidence="22">wild</strain>
    </source>
</reference>
<dbReference type="GO" id="GO:0004016">
    <property type="term" value="F:adenylate cyclase activity"/>
    <property type="evidence" value="ECO:0007669"/>
    <property type="project" value="TreeGrafter"/>
</dbReference>
<keyword evidence="12" id="KW-0325">Glycoprotein</keyword>
<dbReference type="Pfam" id="PF07714">
    <property type="entry name" value="PK_Tyr_Ser-Thr"/>
    <property type="match status" value="1"/>
</dbReference>
<evidence type="ECO:0000256" key="6">
    <source>
        <dbReference type="ARBA" id="ARBA00022729"/>
    </source>
</evidence>
<dbReference type="OrthoDB" id="1890790at2759"/>
<dbReference type="EMBL" id="CACVKT020001210">
    <property type="protein sequence ID" value="CAC5365983.1"/>
    <property type="molecule type" value="Genomic_DNA"/>
</dbReference>
<evidence type="ECO:0000256" key="11">
    <source>
        <dbReference type="ARBA" id="ARBA00023170"/>
    </source>
</evidence>
<evidence type="ECO:0000256" key="5">
    <source>
        <dbReference type="ARBA" id="ARBA00022692"/>
    </source>
</evidence>
<evidence type="ECO:0000256" key="13">
    <source>
        <dbReference type="ARBA" id="ARBA00023239"/>
    </source>
</evidence>
<dbReference type="InterPro" id="IPR011009">
    <property type="entry name" value="Kinase-like_dom_sf"/>
</dbReference>
<dbReference type="PROSITE" id="PS00452">
    <property type="entry name" value="GUANYLATE_CYCLASE_1"/>
    <property type="match status" value="1"/>
</dbReference>
<dbReference type="PROSITE" id="PS50011">
    <property type="entry name" value="PROTEIN_KINASE_DOM"/>
    <property type="match status" value="1"/>
</dbReference>
<evidence type="ECO:0000256" key="8">
    <source>
        <dbReference type="ARBA" id="ARBA00022989"/>
    </source>
</evidence>
<dbReference type="InterPro" id="IPR000719">
    <property type="entry name" value="Prot_kinase_dom"/>
</dbReference>
<keyword evidence="11" id="KW-0675">Receptor</keyword>
<keyword evidence="6" id="KW-0732">Signal</keyword>
<name>A0A6J8ADD9_MYTCO</name>
<dbReference type="InterPro" id="IPR028082">
    <property type="entry name" value="Peripla_BP_I"/>
</dbReference>
<evidence type="ECO:0000256" key="17">
    <source>
        <dbReference type="SAM" id="Coils"/>
    </source>
</evidence>
<dbReference type="InterPro" id="IPR018297">
    <property type="entry name" value="A/G_cyclase_CS"/>
</dbReference>
<keyword evidence="14 16" id="KW-0141">cGMP biosynthesis</keyword>
<evidence type="ECO:0000256" key="1">
    <source>
        <dbReference type="ARBA" id="ARBA00001436"/>
    </source>
</evidence>
<evidence type="ECO:0000256" key="10">
    <source>
        <dbReference type="ARBA" id="ARBA00023136"/>
    </source>
</evidence>
<dbReference type="FunFam" id="3.30.70.1230:FF:000030">
    <property type="entry name" value="Si:ch211-215j19.12"/>
    <property type="match status" value="1"/>
</dbReference>
<dbReference type="Proteomes" id="UP000507470">
    <property type="component" value="Unassembled WGS sequence"/>
</dbReference>
<feature type="coiled-coil region" evidence="17">
    <location>
        <begin position="895"/>
        <end position="922"/>
    </location>
</feature>
<organism evidence="21 22">
    <name type="scientific">Mytilus coruscus</name>
    <name type="common">Sea mussel</name>
    <dbReference type="NCBI Taxonomy" id="42192"/>
    <lineage>
        <taxon>Eukaryota</taxon>
        <taxon>Metazoa</taxon>
        <taxon>Spiralia</taxon>
        <taxon>Lophotrochozoa</taxon>
        <taxon>Mollusca</taxon>
        <taxon>Bivalvia</taxon>
        <taxon>Autobranchia</taxon>
        <taxon>Pteriomorphia</taxon>
        <taxon>Mytilida</taxon>
        <taxon>Mytiloidea</taxon>
        <taxon>Mytilidae</taxon>
        <taxon>Mytilinae</taxon>
        <taxon>Mytilus</taxon>
    </lineage>
</organism>
<dbReference type="Pfam" id="PF00211">
    <property type="entry name" value="Guanylate_cyc"/>
    <property type="match status" value="1"/>
</dbReference>
<dbReference type="CDD" id="cd06352">
    <property type="entry name" value="PBP1_NPR_GC-like"/>
    <property type="match status" value="1"/>
</dbReference>
<dbReference type="SUPFAM" id="SSF56112">
    <property type="entry name" value="Protein kinase-like (PK-like)"/>
    <property type="match status" value="1"/>
</dbReference>
<comment type="similarity">
    <text evidence="15">Belongs to the adenylyl cyclase class-4/guanylyl cyclase family.</text>
</comment>
<dbReference type="SMART" id="SM00044">
    <property type="entry name" value="CYCc"/>
    <property type="match status" value="1"/>
</dbReference>
<comment type="subcellular location">
    <subcellularLocation>
        <location evidence="2">Cell membrane</location>
        <topology evidence="2">Single-pass type I membrane protein</topology>
    </subcellularLocation>
</comment>
<dbReference type="GO" id="GO:0005524">
    <property type="term" value="F:ATP binding"/>
    <property type="evidence" value="ECO:0007669"/>
    <property type="project" value="InterPro"/>
</dbReference>
<dbReference type="Gene3D" id="3.40.50.2300">
    <property type="match status" value="4"/>
</dbReference>
<evidence type="ECO:0000256" key="14">
    <source>
        <dbReference type="ARBA" id="ARBA00023293"/>
    </source>
</evidence>
<keyword evidence="4" id="KW-1003">Cell membrane</keyword>
<dbReference type="PROSITE" id="PS50125">
    <property type="entry name" value="GUANYLATE_CYCLASE_2"/>
    <property type="match status" value="1"/>
</dbReference>
<feature type="domain" description="Protein kinase" evidence="19">
    <location>
        <begin position="625"/>
        <end position="895"/>
    </location>
</feature>
<dbReference type="GO" id="GO:0005525">
    <property type="term" value="F:GTP binding"/>
    <property type="evidence" value="ECO:0007669"/>
    <property type="project" value="UniProtKB-KW"/>
</dbReference>
<dbReference type="PRINTS" id="PR00255">
    <property type="entry name" value="NATPEPTIDER"/>
</dbReference>
<feature type="transmembrane region" description="Helical" evidence="18">
    <location>
        <begin position="554"/>
        <end position="577"/>
    </location>
</feature>
<keyword evidence="8 18" id="KW-1133">Transmembrane helix</keyword>
<dbReference type="GO" id="GO:0005886">
    <property type="term" value="C:plasma membrane"/>
    <property type="evidence" value="ECO:0007669"/>
    <property type="project" value="UniProtKB-SubCell"/>
</dbReference>
<gene>
    <name evidence="21" type="ORF">MCOR_6455</name>
</gene>
<comment type="catalytic activity">
    <reaction evidence="1 16">
        <text>GTP = 3',5'-cyclic GMP + diphosphate</text>
        <dbReference type="Rhea" id="RHEA:13665"/>
        <dbReference type="ChEBI" id="CHEBI:33019"/>
        <dbReference type="ChEBI" id="CHEBI:37565"/>
        <dbReference type="ChEBI" id="CHEBI:57746"/>
        <dbReference type="EC" id="4.6.1.2"/>
    </reaction>
</comment>
<dbReference type="InterPro" id="IPR001054">
    <property type="entry name" value="A/G_cyclase"/>
</dbReference>
<keyword evidence="17" id="KW-0175">Coiled coil</keyword>
<dbReference type="SUPFAM" id="SSF55073">
    <property type="entry name" value="Nucleotide cyclase"/>
    <property type="match status" value="1"/>
</dbReference>
<keyword evidence="13 15" id="KW-0456">Lyase</keyword>
<dbReference type="InterPro" id="IPR001170">
    <property type="entry name" value="ANPR/GUC"/>
</dbReference>
<dbReference type="InterPro" id="IPR029787">
    <property type="entry name" value="Nucleotide_cyclase"/>
</dbReference>
<dbReference type="Pfam" id="PF01094">
    <property type="entry name" value="ANF_receptor"/>
    <property type="match status" value="2"/>
</dbReference>
<evidence type="ECO:0000256" key="2">
    <source>
        <dbReference type="ARBA" id="ARBA00004251"/>
    </source>
</evidence>
<evidence type="ECO:0000259" key="20">
    <source>
        <dbReference type="PROSITE" id="PS50125"/>
    </source>
</evidence>
<keyword evidence="10 18" id="KW-0472">Membrane</keyword>
<protein>
    <recommendedName>
        <fullName evidence="3 16">Guanylate cyclase</fullName>
        <ecNumber evidence="3 16">4.6.1.2</ecNumber>
    </recommendedName>
</protein>
<dbReference type="InterPro" id="IPR001245">
    <property type="entry name" value="Ser-Thr/Tyr_kinase_cat_dom"/>
</dbReference>
<sequence>MVGVLRSDLFSGCSPTIEPVGRMAASWNILMLVTVGTDAMFDVQEDFPTLVRTSVSVNKFSLFYLEFFTHFSWTDIAVIYDQNAIYCPRWQEGLELALATNGYQVTVIKMRSISTGLLEFKEKLQKASEVSRVFAVCCHMDTFRELMIAAHNLGMTNGDYVFLMCTRYNGDFFGNYSWYRGDEFDEITRKAWQSVLMVKFRKQVGAEFLQFEQDLINRAWKEFNYTYDPVPGPVEIAYYDLFLIYGQILNETIAEGGNYSDGVYMKSKIKGKTFKGIKGNLVFDSIGALEPEYSLHDINPTTGEFKVVGDYFSFSRQLILNNASIHWPDDKGPPKNEPFCGFVNENPACSPKGCSPTIEPVGRMAASWNILMLVTVGTDAMFDVQEDFPTLVRTSVSVNKFSLFYLEFFTHFSWTDIAVIYDQNAIYCPRWQEGLELALATNGYQVTVIKMRSISTGLLEFKEKLQQASEVSRGIKGNLVFDSIGALEPEYSLHDINPITGEFKVVGDYFSFSRQLILNNSSIHWPGDNGPPKNVPFCGFVNENPACSPKELNVLAIVAGSLVGMVVFILLVVIFGYRKMKKEAEFKSNWWKIKSGDVKLNNSKNNSYSSRRSRLSMLKSTEDIYSYKDTFGAFVGDHCGVYQGNVVFLKKTKLTNLNLSRAKLVELNQIRDLTCPNLVKFIGLYHFEKCIYRITEYSSRGSLQDIVQNDSIHLDWDFKAALLTDLTNGMAFLHDSLFLVHGRLNSERCVIDSRFVLKINGYGLNFIRGDDPLKSVKNESEYLWFAPEVLRGKCNMSQAADVYSYSIIMFEVLTRMAPFELDLDLLTIKEIVSKLQDDGLQQPFRPTMPGDTEKPTIIELMKECWDESLFNRPAFKAIKKQLKALTGISSSHNILDSLLRRMEQYANNLEDLVSQRTDALIEEKRKSEALLDQVLPRSVATKLKNGLPVDPEAYECVTIYFSDIVGFTAISAMSSAIEAIDLLNDLYTMFDAIIDIFDVYKVETIGDAYMVVSGLPARNGNDHAKQIAQMSLAILREIGNFKIPHLPTITLEARIGLHSGPVCAGVVGKKMPRYCLFGDTVNTASRMESHGQEPGWSRMDKVRIQMESHGQGKNMNGITWIRKNPEWSHTDKVGFRLDSYGQRISMESHGKGKNPNGVTWTLEESEWIHMDKGKGEMTTYWLLGESPSVVCSLPENGHMSTENDLISLRNGAFPSTSMISHINTGSSIKYENNSTRSCDISARNGTGSATSNIFLTDIENISTRSSHSSTKFENI</sequence>
<evidence type="ECO:0000256" key="16">
    <source>
        <dbReference type="RuleBase" id="RU003431"/>
    </source>
</evidence>
<keyword evidence="22" id="KW-1185">Reference proteome</keyword>
<evidence type="ECO:0000256" key="4">
    <source>
        <dbReference type="ARBA" id="ARBA00022475"/>
    </source>
</evidence>
<dbReference type="GO" id="GO:0004672">
    <property type="term" value="F:protein kinase activity"/>
    <property type="evidence" value="ECO:0007669"/>
    <property type="project" value="InterPro"/>
</dbReference>
<evidence type="ECO:0000256" key="9">
    <source>
        <dbReference type="ARBA" id="ARBA00023134"/>
    </source>
</evidence>
<dbReference type="GO" id="GO:0004383">
    <property type="term" value="F:guanylate cyclase activity"/>
    <property type="evidence" value="ECO:0007669"/>
    <property type="project" value="UniProtKB-EC"/>
</dbReference>
<evidence type="ECO:0000313" key="21">
    <source>
        <dbReference type="EMBL" id="CAC5365983.1"/>
    </source>
</evidence>
<dbReference type="Gene3D" id="1.10.510.10">
    <property type="entry name" value="Transferase(Phosphotransferase) domain 1"/>
    <property type="match status" value="1"/>
</dbReference>
<evidence type="ECO:0000256" key="3">
    <source>
        <dbReference type="ARBA" id="ARBA00012202"/>
    </source>
</evidence>
<dbReference type="GO" id="GO:0001653">
    <property type="term" value="F:peptide receptor activity"/>
    <property type="evidence" value="ECO:0007669"/>
    <property type="project" value="TreeGrafter"/>
</dbReference>
<evidence type="ECO:0000313" key="22">
    <source>
        <dbReference type="Proteomes" id="UP000507470"/>
    </source>
</evidence>
<dbReference type="EC" id="4.6.1.2" evidence="3 16"/>
<evidence type="ECO:0000256" key="7">
    <source>
        <dbReference type="ARBA" id="ARBA00022741"/>
    </source>
</evidence>
<dbReference type="PANTHER" id="PTHR11920:SF494">
    <property type="entry name" value="ATRIAL NATRIURETIC PEPTIDE RECEPTOR 2"/>
    <property type="match status" value="1"/>
</dbReference>
<accession>A0A6J8ADD9</accession>
<feature type="domain" description="Guanylate cyclase" evidence="20">
    <location>
        <begin position="958"/>
        <end position="1088"/>
    </location>
</feature>
<dbReference type="CDD" id="cd07302">
    <property type="entry name" value="CHD"/>
    <property type="match status" value="1"/>
</dbReference>
<evidence type="ECO:0000256" key="18">
    <source>
        <dbReference type="SAM" id="Phobius"/>
    </source>
</evidence>
<evidence type="ECO:0000256" key="12">
    <source>
        <dbReference type="ARBA" id="ARBA00023180"/>
    </source>
</evidence>